<evidence type="ECO:0000256" key="2">
    <source>
        <dbReference type="SAM" id="Phobius"/>
    </source>
</evidence>
<organism evidence="3 4">
    <name type="scientific">Stylonychia lemnae</name>
    <name type="common">Ciliate</name>
    <dbReference type="NCBI Taxonomy" id="5949"/>
    <lineage>
        <taxon>Eukaryota</taxon>
        <taxon>Sar</taxon>
        <taxon>Alveolata</taxon>
        <taxon>Ciliophora</taxon>
        <taxon>Intramacronucleata</taxon>
        <taxon>Spirotrichea</taxon>
        <taxon>Stichotrichia</taxon>
        <taxon>Sporadotrichida</taxon>
        <taxon>Oxytrichidae</taxon>
        <taxon>Stylonychinae</taxon>
        <taxon>Stylonychia</taxon>
    </lineage>
</organism>
<feature type="region of interest" description="Disordered" evidence="1">
    <location>
        <begin position="96"/>
        <end position="143"/>
    </location>
</feature>
<dbReference type="AlphaFoldDB" id="A0A078AIM9"/>
<keyword evidence="4" id="KW-1185">Reference proteome</keyword>
<evidence type="ECO:0008006" key="5">
    <source>
        <dbReference type="Google" id="ProtNLM"/>
    </source>
</evidence>
<dbReference type="EMBL" id="CCKQ01009201">
    <property type="protein sequence ID" value="CDW80668.1"/>
    <property type="molecule type" value="Genomic_DNA"/>
</dbReference>
<feature type="compositionally biased region" description="Polar residues" evidence="1">
    <location>
        <begin position="47"/>
        <end position="59"/>
    </location>
</feature>
<feature type="compositionally biased region" description="Polar residues" evidence="1">
    <location>
        <begin position="96"/>
        <end position="128"/>
    </location>
</feature>
<gene>
    <name evidence="3" type="primary">Contig2392.g2575</name>
    <name evidence="3" type="ORF">STYLEM_9671</name>
</gene>
<evidence type="ECO:0000313" key="3">
    <source>
        <dbReference type="EMBL" id="CDW80668.1"/>
    </source>
</evidence>
<protein>
    <recommendedName>
        <fullName evidence="5">Transmembrane protein</fullName>
    </recommendedName>
</protein>
<keyword evidence="2" id="KW-1133">Transmembrane helix</keyword>
<name>A0A078AIM9_STYLE</name>
<feature type="transmembrane region" description="Helical" evidence="2">
    <location>
        <begin position="298"/>
        <end position="318"/>
    </location>
</feature>
<reference evidence="3 4" key="1">
    <citation type="submission" date="2014-06" db="EMBL/GenBank/DDBJ databases">
        <authorList>
            <person name="Swart Estienne"/>
        </authorList>
    </citation>
    <scope>NUCLEOTIDE SEQUENCE [LARGE SCALE GENOMIC DNA]</scope>
    <source>
        <strain evidence="3 4">130c</strain>
    </source>
</reference>
<sequence length="330" mass="38105">MNQKSDLEQQELEDKKEFDDQNQQQHRQSSAQLQLMQYRQMMQQRLSKQNIQGSEDSSGQSKNSAQNQSISNNQNNLTSSAQNNITTNPLLSKLNKQQNFSNNNGKYKQEINGSSQDYNPYLHGSQNNLKREENNSPPPALVPPEQIKVEHIPIKISYDFTKKSKNMKLLNEGQLDNFEYSERCDSKIEEGDLKKLEIELKKNAMGNGNNNGNQLGSIVDEEGNVIRPYDNQQVDQLIADEGYQPLLNQNSIHRIVYNFSLDNQRPSVEERQYLRGMIRRTNQGRFDILCIKDLDKQFLFLFGLTLLLSIFILIFALFQNIIERLAIQDA</sequence>
<keyword evidence="2" id="KW-0472">Membrane</keyword>
<feature type="compositionally biased region" description="Low complexity" evidence="1">
    <location>
        <begin position="60"/>
        <end position="80"/>
    </location>
</feature>
<feature type="region of interest" description="Disordered" evidence="1">
    <location>
        <begin position="1"/>
        <end position="83"/>
    </location>
</feature>
<evidence type="ECO:0000256" key="1">
    <source>
        <dbReference type="SAM" id="MobiDB-lite"/>
    </source>
</evidence>
<accession>A0A078AIM9</accession>
<dbReference type="InParanoid" id="A0A078AIM9"/>
<keyword evidence="2" id="KW-0812">Transmembrane</keyword>
<feature type="compositionally biased region" description="Low complexity" evidence="1">
    <location>
        <begin position="21"/>
        <end position="46"/>
    </location>
</feature>
<proteinExistence type="predicted"/>
<evidence type="ECO:0000313" key="4">
    <source>
        <dbReference type="Proteomes" id="UP000039865"/>
    </source>
</evidence>
<dbReference type="Proteomes" id="UP000039865">
    <property type="component" value="Unassembled WGS sequence"/>
</dbReference>